<evidence type="ECO:0000313" key="4">
    <source>
        <dbReference type="Proteomes" id="UP000050794"/>
    </source>
</evidence>
<gene>
    <name evidence="3" type="ORF">TCNE_LOCUS5322</name>
</gene>
<accession>A0A183UA02</accession>
<evidence type="ECO:0000256" key="2">
    <source>
        <dbReference type="SAM" id="MobiDB-lite"/>
    </source>
</evidence>
<reference evidence="3 4" key="2">
    <citation type="submission" date="2018-11" db="EMBL/GenBank/DDBJ databases">
        <authorList>
            <consortium name="Pathogen Informatics"/>
        </authorList>
    </citation>
    <scope>NUCLEOTIDE SEQUENCE [LARGE SCALE GENOMIC DNA]</scope>
</reference>
<dbReference type="EMBL" id="UYWY01019346">
    <property type="protein sequence ID" value="VDM36401.1"/>
    <property type="molecule type" value="Genomic_DNA"/>
</dbReference>
<organism evidence="4 5">
    <name type="scientific">Toxocara canis</name>
    <name type="common">Canine roundworm</name>
    <dbReference type="NCBI Taxonomy" id="6265"/>
    <lineage>
        <taxon>Eukaryota</taxon>
        <taxon>Metazoa</taxon>
        <taxon>Ecdysozoa</taxon>
        <taxon>Nematoda</taxon>
        <taxon>Chromadorea</taxon>
        <taxon>Rhabditida</taxon>
        <taxon>Spirurina</taxon>
        <taxon>Ascaridomorpha</taxon>
        <taxon>Ascaridoidea</taxon>
        <taxon>Toxocaridae</taxon>
        <taxon>Toxocara</taxon>
    </lineage>
</organism>
<keyword evidence="1" id="KW-0175">Coiled coil</keyword>
<feature type="compositionally biased region" description="Low complexity" evidence="2">
    <location>
        <begin position="39"/>
        <end position="50"/>
    </location>
</feature>
<proteinExistence type="predicted"/>
<feature type="coiled-coil region" evidence="1">
    <location>
        <begin position="137"/>
        <end position="220"/>
    </location>
</feature>
<feature type="region of interest" description="Disordered" evidence="2">
    <location>
        <begin position="1"/>
        <end position="50"/>
    </location>
</feature>
<evidence type="ECO:0000256" key="1">
    <source>
        <dbReference type="SAM" id="Coils"/>
    </source>
</evidence>
<dbReference type="Proteomes" id="UP000050794">
    <property type="component" value="Unassembled WGS sequence"/>
</dbReference>
<feature type="coiled-coil region" evidence="1">
    <location>
        <begin position="258"/>
        <end position="324"/>
    </location>
</feature>
<feature type="coiled-coil region" evidence="1">
    <location>
        <begin position="365"/>
        <end position="432"/>
    </location>
</feature>
<evidence type="ECO:0000313" key="5">
    <source>
        <dbReference type="WBParaSite" id="TCNE_0000532201-mRNA-1"/>
    </source>
</evidence>
<evidence type="ECO:0000313" key="3">
    <source>
        <dbReference type="EMBL" id="VDM36401.1"/>
    </source>
</evidence>
<sequence length="458" mass="53259">MMSTPNRSSAGTSKERSYVTSSSLEARDSSETTTVPQLSSSISDNSSSESNIRALRQQLHLVRVQLEQREKELSKYEFISKTEDVHSKKWKKENEIQMRRANALEEICTNLLNCLEESEIAEKEKLDSIALMYSKHVEQLARETTALKQHNASLQQQLSDACAKMTAIDNENKYIRWENDNYKKEMESLKTRFNEEKHDLVALKSELRLIKKTNEDLRLTQSARLTEEIGSAISKKIAMNESLRRILKDREKEYGINLSRMHNEIDFLKRELNRKEELCKRFTRMLDKLTKDNQQLFNEIAVIRSAREQEVDKLNDALVRAEHEICEVRDSERILRGTVRQLEQIVETDRSSQECLTDVRQKLIMSSRNEQLDEANATIACLQKQVENLLAIQKIGPHYALVKSLKEKTLLVANLEENIRRLHVELEKEKEQRENSTTLLIEMGRDMRHLLALANDTD</sequence>
<dbReference type="AlphaFoldDB" id="A0A183UA02"/>
<keyword evidence="4" id="KW-1185">Reference proteome</keyword>
<protein>
    <submittedName>
        <fullName evidence="5">Laminin subunit beta-4</fullName>
    </submittedName>
</protein>
<name>A0A183UA02_TOXCA</name>
<feature type="compositionally biased region" description="Polar residues" evidence="2">
    <location>
        <begin position="1"/>
        <end position="24"/>
    </location>
</feature>
<dbReference type="WBParaSite" id="TCNE_0000532201-mRNA-1">
    <property type="protein sequence ID" value="TCNE_0000532201-mRNA-1"/>
    <property type="gene ID" value="TCNE_0000532201"/>
</dbReference>
<reference evidence="5" key="1">
    <citation type="submission" date="2016-06" db="UniProtKB">
        <authorList>
            <consortium name="WormBaseParasite"/>
        </authorList>
    </citation>
    <scope>IDENTIFICATION</scope>
</reference>